<organism evidence="1 2">
    <name type="scientific">Porphyromonas crevioricanis JCM 15906</name>
    <dbReference type="NCBI Taxonomy" id="1305617"/>
    <lineage>
        <taxon>Bacteria</taxon>
        <taxon>Pseudomonadati</taxon>
        <taxon>Bacteroidota</taxon>
        <taxon>Bacteroidia</taxon>
        <taxon>Bacteroidales</taxon>
        <taxon>Porphyromonadaceae</taxon>
        <taxon>Porphyromonas</taxon>
    </lineage>
</organism>
<accession>T1DSX8</accession>
<comment type="caution">
    <text evidence="1">The sequence shown here is derived from an EMBL/GenBank/DDBJ whole genome shotgun (WGS) entry which is preliminary data.</text>
</comment>
<dbReference type="AlphaFoldDB" id="T1DSX8"/>
<reference evidence="1 2" key="2">
    <citation type="journal article" date="2013" name="Genome Announc.">
        <title>Draft Genome Sequences of Porphyromonas crevioricanis JCM 15906T and Porphyromonas cansulci JCM 13913T Isolated from a Canine Oral Cavity.</title>
        <authorList>
            <person name="Sakamoto M."/>
            <person name="Tanaka N."/>
            <person name="Shiwa Y."/>
            <person name="Yoshikawa H."/>
            <person name="Ohkuma M."/>
        </authorList>
    </citation>
    <scope>NUCLEOTIDE SEQUENCE [LARGE SCALE GENOMIC DNA]</scope>
    <source>
        <strain evidence="1 2">JCM 15906</strain>
    </source>
</reference>
<dbReference type="Proteomes" id="UP000018031">
    <property type="component" value="Unassembled WGS sequence"/>
</dbReference>
<dbReference type="EMBL" id="BAOU01000044">
    <property type="protein sequence ID" value="GAD05900.1"/>
    <property type="molecule type" value="Genomic_DNA"/>
</dbReference>
<name>T1DSX8_9PORP</name>
<gene>
    <name evidence="1" type="ORF">PORCRE_1610</name>
</gene>
<reference evidence="2" key="1">
    <citation type="journal article" date="2013" name="Genome">
        <title>Draft Genome Sequences of Porphyromonas crevioricanis JCM 15906T and Porphyromonas cansulci JCM 13913T Isolated from a Canine Oral Cavity.</title>
        <authorList>
            <person name="Sakamoto M."/>
            <person name="Tanaka N."/>
            <person name="Shiwa Y."/>
            <person name="Yoshikawa H."/>
            <person name="Ohkuma M."/>
        </authorList>
    </citation>
    <scope>NUCLEOTIDE SEQUENCE [LARGE SCALE GENOMIC DNA]</scope>
    <source>
        <strain evidence="2">JCM 15906</strain>
    </source>
</reference>
<proteinExistence type="predicted"/>
<sequence length="37" mass="4331">MSSQISGEIQTLDRLFLFFKFLTSISWLERGEKDLPP</sequence>
<evidence type="ECO:0000313" key="1">
    <source>
        <dbReference type="EMBL" id="GAD05900.1"/>
    </source>
</evidence>
<protein>
    <submittedName>
        <fullName evidence="1">Uncharacterized protein</fullName>
    </submittedName>
</protein>
<evidence type="ECO:0000313" key="2">
    <source>
        <dbReference type="Proteomes" id="UP000018031"/>
    </source>
</evidence>